<evidence type="ECO:0000256" key="7">
    <source>
        <dbReference type="ARBA" id="ARBA00022691"/>
    </source>
</evidence>
<evidence type="ECO:0000256" key="5">
    <source>
        <dbReference type="ARBA" id="ARBA00022603"/>
    </source>
</evidence>
<comment type="similarity">
    <text evidence="3">Belongs to the nurim family.</text>
</comment>
<comment type="subcellular location">
    <subcellularLocation>
        <location evidence="2">Membrane</location>
        <topology evidence="2">Multi-pass membrane protein</topology>
    </subcellularLocation>
</comment>
<dbReference type="Gene3D" id="1.20.120.1630">
    <property type="match status" value="1"/>
</dbReference>
<protein>
    <recommendedName>
        <fullName evidence="4">methanethiol S-methyltransferase</fullName>
        <ecNumber evidence="4">2.1.1.334</ecNumber>
    </recommendedName>
</protein>
<dbReference type="PANTHER" id="PTHR31040:SF1">
    <property type="entry name" value="NURIM"/>
    <property type="match status" value="1"/>
</dbReference>
<dbReference type="NCBIfam" id="NF045656">
    <property type="entry name" value="MeththiolMtaseMddA"/>
    <property type="match status" value="1"/>
</dbReference>
<dbReference type="AlphaFoldDB" id="A0A926WH01"/>
<feature type="transmembrane region" description="Helical" evidence="12">
    <location>
        <begin position="45"/>
        <end position="61"/>
    </location>
</feature>
<feature type="transmembrane region" description="Helical" evidence="12">
    <location>
        <begin position="7"/>
        <end position="33"/>
    </location>
</feature>
<keyword evidence="14" id="KW-1185">Reference proteome</keyword>
<accession>A0A926WH01</accession>
<keyword evidence="5" id="KW-0489">Methyltransferase</keyword>
<dbReference type="GO" id="GO:0008168">
    <property type="term" value="F:methyltransferase activity"/>
    <property type="evidence" value="ECO:0007669"/>
    <property type="project" value="UniProtKB-KW"/>
</dbReference>
<reference evidence="14" key="1">
    <citation type="journal article" date="2020" name="ISME J.">
        <title>Comparative genomics reveals insights into cyanobacterial evolution and habitat adaptation.</title>
        <authorList>
            <person name="Chen M.Y."/>
            <person name="Teng W.K."/>
            <person name="Zhao L."/>
            <person name="Hu C.X."/>
            <person name="Zhou Y.K."/>
            <person name="Han B.P."/>
            <person name="Song L.R."/>
            <person name="Shu W.S."/>
        </authorList>
    </citation>
    <scope>NUCLEOTIDE SEQUENCE [LARGE SCALE GENOMIC DNA]</scope>
    <source>
        <strain evidence="14">FACHB-251</strain>
    </source>
</reference>
<keyword evidence="9 12" id="KW-1133">Transmembrane helix</keyword>
<evidence type="ECO:0000256" key="11">
    <source>
        <dbReference type="ARBA" id="ARBA00048134"/>
    </source>
</evidence>
<keyword evidence="7" id="KW-0949">S-adenosyl-L-methionine</keyword>
<evidence type="ECO:0000256" key="1">
    <source>
        <dbReference type="ARBA" id="ARBA00002096"/>
    </source>
</evidence>
<dbReference type="PANTHER" id="PTHR31040">
    <property type="entry name" value="NURIM"/>
    <property type="match status" value="1"/>
</dbReference>
<comment type="function">
    <text evidence="1">Catalyzes the methylation of methanethiol (MeSH) to yield dimethylsulphide (DMS).</text>
</comment>
<gene>
    <name evidence="13" type="ORF">H6G06_10695</name>
</gene>
<comment type="caution">
    <text evidence="13">The sequence shown here is derived from an EMBL/GenBank/DDBJ whole genome shotgun (WGS) entry which is preliminary data.</text>
</comment>
<dbReference type="Proteomes" id="UP000662185">
    <property type="component" value="Unassembled WGS sequence"/>
</dbReference>
<evidence type="ECO:0000256" key="9">
    <source>
        <dbReference type="ARBA" id="ARBA00022989"/>
    </source>
</evidence>
<evidence type="ECO:0000256" key="8">
    <source>
        <dbReference type="ARBA" id="ARBA00022692"/>
    </source>
</evidence>
<evidence type="ECO:0000256" key="6">
    <source>
        <dbReference type="ARBA" id="ARBA00022679"/>
    </source>
</evidence>
<dbReference type="EMBL" id="JACJQU010000004">
    <property type="protein sequence ID" value="MBD2293950.1"/>
    <property type="molecule type" value="Genomic_DNA"/>
</dbReference>
<feature type="transmembrane region" description="Helical" evidence="12">
    <location>
        <begin position="121"/>
        <end position="140"/>
    </location>
</feature>
<dbReference type="RefSeq" id="WP_190559812.1">
    <property type="nucleotide sequence ID" value="NZ_JACJQU010000004.1"/>
</dbReference>
<evidence type="ECO:0000313" key="13">
    <source>
        <dbReference type="EMBL" id="MBD2293950.1"/>
    </source>
</evidence>
<comment type="catalytic activity">
    <reaction evidence="11">
        <text>methanethiol + S-adenosyl-L-methionine = dimethyl sulfide + S-adenosyl-L-homocysteine + H(+)</text>
        <dbReference type="Rhea" id="RHEA:50428"/>
        <dbReference type="ChEBI" id="CHEBI:15378"/>
        <dbReference type="ChEBI" id="CHEBI:16007"/>
        <dbReference type="ChEBI" id="CHEBI:17437"/>
        <dbReference type="ChEBI" id="CHEBI:57856"/>
        <dbReference type="ChEBI" id="CHEBI:59789"/>
        <dbReference type="EC" id="2.1.1.334"/>
    </reaction>
</comment>
<keyword evidence="8 12" id="KW-0812">Transmembrane</keyword>
<keyword evidence="6" id="KW-0808">Transferase</keyword>
<evidence type="ECO:0000256" key="12">
    <source>
        <dbReference type="SAM" id="Phobius"/>
    </source>
</evidence>
<proteinExistence type="inferred from homology"/>
<evidence type="ECO:0000256" key="2">
    <source>
        <dbReference type="ARBA" id="ARBA00004141"/>
    </source>
</evidence>
<dbReference type="InterPro" id="IPR054700">
    <property type="entry name" value="MddA"/>
</dbReference>
<feature type="transmembrane region" description="Helical" evidence="12">
    <location>
        <begin position="82"/>
        <end position="101"/>
    </location>
</feature>
<name>A0A926WH01_9NOST</name>
<dbReference type="InterPro" id="IPR033580">
    <property type="entry name" value="Nurim-like"/>
</dbReference>
<dbReference type="EC" id="2.1.1.334" evidence="4"/>
<evidence type="ECO:0000313" key="14">
    <source>
        <dbReference type="Proteomes" id="UP000662185"/>
    </source>
</evidence>
<dbReference type="GO" id="GO:0032259">
    <property type="term" value="P:methylation"/>
    <property type="evidence" value="ECO:0007669"/>
    <property type="project" value="UniProtKB-KW"/>
</dbReference>
<organism evidence="13 14">
    <name type="scientific">Anabaena sphaerica FACHB-251</name>
    <dbReference type="NCBI Taxonomy" id="2692883"/>
    <lineage>
        <taxon>Bacteria</taxon>
        <taxon>Bacillati</taxon>
        <taxon>Cyanobacteriota</taxon>
        <taxon>Cyanophyceae</taxon>
        <taxon>Nostocales</taxon>
        <taxon>Nostocaceae</taxon>
        <taxon>Anabaena</taxon>
    </lineage>
</organism>
<dbReference type="GO" id="GO:0016020">
    <property type="term" value="C:membrane"/>
    <property type="evidence" value="ECO:0007669"/>
    <property type="project" value="UniProtKB-SubCell"/>
</dbReference>
<evidence type="ECO:0000256" key="3">
    <source>
        <dbReference type="ARBA" id="ARBA00010631"/>
    </source>
</evidence>
<sequence>MNKIIAFAYGLICYLIFFATFLYLIGFIGNFIVPKSLDSALQSNLTQALIIDLGLILLFGIQHSGMARPGFKQWWTKTIPTVIERSTYVLSASLMLLLLFWQWQPLGGIIWQIQNPIFTYIIYGFSALGWLLVLASTFLINHFDLFGLRQVYLYLQGQEYKHLEFKTVGIYKYVRHPLMLGFLIAFWSTPTMTITHFIFALGMTIYILIAIQLEERDLIEIYGSLYEEYRQQVSMLIPFKKVGINANTTTSE</sequence>
<evidence type="ECO:0000256" key="4">
    <source>
        <dbReference type="ARBA" id="ARBA00012149"/>
    </source>
</evidence>
<keyword evidence="10 12" id="KW-0472">Membrane</keyword>
<evidence type="ECO:0000256" key="10">
    <source>
        <dbReference type="ARBA" id="ARBA00023136"/>
    </source>
</evidence>